<name>A0AAV7NR30_PLEWA</name>
<accession>A0AAV7NR30</accession>
<gene>
    <name evidence="1" type="ORF">NDU88_006136</name>
</gene>
<comment type="caution">
    <text evidence="1">The sequence shown here is derived from an EMBL/GenBank/DDBJ whole genome shotgun (WGS) entry which is preliminary data.</text>
</comment>
<reference evidence="1" key="1">
    <citation type="journal article" date="2022" name="bioRxiv">
        <title>Sequencing and chromosome-scale assembly of the giantPleurodeles waltlgenome.</title>
        <authorList>
            <person name="Brown T."/>
            <person name="Elewa A."/>
            <person name="Iarovenko S."/>
            <person name="Subramanian E."/>
            <person name="Araus A.J."/>
            <person name="Petzold A."/>
            <person name="Susuki M."/>
            <person name="Suzuki K.-i.T."/>
            <person name="Hayashi T."/>
            <person name="Toyoda A."/>
            <person name="Oliveira C."/>
            <person name="Osipova E."/>
            <person name="Leigh N.D."/>
            <person name="Simon A."/>
            <person name="Yun M.H."/>
        </authorList>
    </citation>
    <scope>NUCLEOTIDE SEQUENCE</scope>
    <source>
        <strain evidence="1">20211129_DDA</strain>
        <tissue evidence="1">Liver</tissue>
    </source>
</reference>
<dbReference type="AlphaFoldDB" id="A0AAV7NR30"/>
<proteinExistence type="predicted"/>
<protein>
    <submittedName>
        <fullName evidence="1">Uncharacterized protein</fullName>
    </submittedName>
</protein>
<dbReference type="EMBL" id="JANPWB010000012">
    <property type="protein sequence ID" value="KAJ1117941.1"/>
    <property type="molecule type" value="Genomic_DNA"/>
</dbReference>
<dbReference type="Proteomes" id="UP001066276">
    <property type="component" value="Chromosome 8"/>
</dbReference>
<keyword evidence="2" id="KW-1185">Reference proteome</keyword>
<evidence type="ECO:0000313" key="1">
    <source>
        <dbReference type="EMBL" id="KAJ1117941.1"/>
    </source>
</evidence>
<sequence length="140" mass="15741">MNTHAAVRDILSLSSPLGQFSGSSRNHNAPGCQFILMLPTKQLLTIPAAFKDFKAHDFCLVVQKTAWPAFGSRTYTARKQHLFQGPYFFLTLRFTPDTTTYELVEAEEDPRRSWPASPQIEYEVVVEAVTLPIHIGSTAR</sequence>
<organism evidence="1 2">
    <name type="scientific">Pleurodeles waltl</name>
    <name type="common">Iberian ribbed newt</name>
    <dbReference type="NCBI Taxonomy" id="8319"/>
    <lineage>
        <taxon>Eukaryota</taxon>
        <taxon>Metazoa</taxon>
        <taxon>Chordata</taxon>
        <taxon>Craniata</taxon>
        <taxon>Vertebrata</taxon>
        <taxon>Euteleostomi</taxon>
        <taxon>Amphibia</taxon>
        <taxon>Batrachia</taxon>
        <taxon>Caudata</taxon>
        <taxon>Salamandroidea</taxon>
        <taxon>Salamandridae</taxon>
        <taxon>Pleurodelinae</taxon>
        <taxon>Pleurodeles</taxon>
    </lineage>
</organism>
<evidence type="ECO:0000313" key="2">
    <source>
        <dbReference type="Proteomes" id="UP001066276"/>
    </source>
</evidence>